<dbReference type="PANTHER" id="PTHR11559">
    <property type="entry name" value="CARBOXYLESTERASE"/>
    <property type="match status" value="1"/>
</dbReference>
<dbReference type="Pfam" id="PF00135">
    <property type="entry name" value="COesterase"/>
    <property type="match status" value="1"/>
</dbReference>
<evidence type="ECO:0000259" key="4">
    <source>
        <dbReference type="Pfam" id="PF00135"/>
    </source>
</evidence>
<dbReference type="GO" id="GO:0016787">
    <property type="term" value="F:hydrolase activity"/>
    <property type="evidence" value="ECO:0007669"/>
    <property type="project" value="UniProtKB-KW"/>
</dbReference>
<dbReference type="STRING" id="914237.A0A1E1K528"/>
<dbReference type="PROSITE" id="PS00122">
    <property type="entry name" value="CARBOXYLESTERASE_B_1"/>
    <property type="match status" value="1"/>
</dbReference>
<dbReference type="EMBL" id="FJUW01000007">
    <property type="protein sequence ID" value="CZS93218.1"/>
    <property type="molecule type" value="Genomic_DNA"/>
</dbReference>
<dbReference type="InterPro" id="IPR019826">
    <property type="entry name" value="Carboxylesterase_B_AS"/>
</dbReference>
<feature type="chain" id="PRO_5009362648" description="Carboxylic ester hydrolase" evidence="3">
    <location>
        <begin position="26"/>
        <end position="593"/>
    </location>
</feature>
<keyword evidence="3" id="KW-0732">Signal</keyword>
<evidence type="ECO:0000313" key="5">
    <source>
        <dbReference type="EMBL" id="CZS93218.1"/>
    </source>
</evidence>
<dbReference type="InterPro" id="IPR050309">
    <property type="entry name" value="Type-B_Carboxylest/Lipase"/>
</dbReference>
<evidence type="ECO:0000256" key="1">
    <source>
        <dbReference type="ARBA" id="ARBA00005964"/>
    </source>
</evidence>
<feature type="signal peptide" evidence="3">
    <location>
        <begin position="1"/>
        <end position="25"/>
    </location>
</feature>
<organism evidence="5 6">
    <name type="scientific">Rhynchosporium graminicola</name>
    <dbReference type="NCBI Taxonomy" id="2792576"/>
    <lineage>
        <taxon>Eukaryota</taxon>
        <taxon>Fungi</taxon>
        <taxon>Dikarya</taxon>
        <taxon>Ascomycota</taxon>
        <taxon>Pezizomycotina</taxon>
        <taxon>Leotiomycetes</taxon>
        <taxon>Helotiales</taxon>
        <taxon>Ploettnerulaceae</taxon>
        <taxon>Rhynchosporium</taxon>
    </lineage>
</organism>
<dbReference type="Gene3D" id="3.40.50.1820">
    <property type="entry name" value="alpha/beta hydrolase"/>
    <property type="match status" value="1"/>
</dbReference>
<feature type="domain" description="Carboxylesterase type B" evidence="4">
    <location>
        <begin position="46"/>
        <end position="540"/>
    </location>
</feature>
<dbReference type="AlphaFoldDB" id="A0A1E1K528"/>
<sequence length="593" mass="63255">MNFFSKSLLGSIFAAALCTLSNAQALPIVDLGYAVHQATLNASNSGYFNFTNIRYGKNPVGSLRFYPPIAPTGRNTTVNNGGQTSIMCPQAGPAWISESREFIADLLTGQNISEYTHPSMMPEMSTKNLTALLKPSPGISEDCLFLDVIVPQKVFNITKTNGTSGYHEAQCEPGQPCKVPSGAPVLVWIHGGGYTTGSKSSSGNPSSLIATSLENDDEGIVYVAINYRLGMFGWLSGSENITSNAGLLDQRLALNWVQQNIYLFGGDPSRVTVIGESAGGGSIMHHITSYGGLGSLPFQKAIPQSPAFQIIVPSQSEQIFANALKNASAVTNVTINTADELRALPFEALYAINTIMTGLSMYGSFTFGPAVDLTPNSYVPDLPIRLLANGSFHNVSVMAGHNTNEGLLFTPPFVQTQDDFNFAVRSLFPTANETIVDKLTTKLYPPNFDGSLGYKTPVERTALMLSNSVVTCNVKALATSLAGYAYVFGVPPGLHGQDIAYTFFNGDTSTLNQGAVVNATVATTLQRYITSFAMTGSPTAEGVLDMVPYGDAYTISAISSKGLFQPALGMRLPDSGAVEACDFWEEAPYYTIS</sequence>
<dbReference type="EC" id="3.1.1.-" evidence="3"/>
<gene>
    <name evidence="5" type="ORF">RCO7_07796</name>
</gene>
<dbReference type="SUPFAM" id="SSF53474">
    <property type="entry name" value="alpha/beta-Hydrolases"/>
    <property type="match status" value="1"/>
</dbReference>
<evidence type="ECO:0000256" key="2">
    <source>
        <dbReference type="ARBA" id="ARBA00022801"/>
    </source>
</evidence>
<proteinExistence type="inferred from homology"/>
<dbReference type="InParanoid" id="A0A1E1K528"/>
<dbReference type="Proteomes" id="UP000178129">
    <property type="component" value="Unassembled WGS sequence"/>
</dbReference>
<dbReference type="InterPro" id="IPR002018">
    <property type="entry name" value="CarbesteraseB"/>
</dbReference>
<comment type="similarity">
    <text evidence="1 3">Belongs to the type-B carboxylesterase/lipase family.</text>
</comment>
<evidence type="ECO:0000256" key="3">
    <source>
        <dbReference type="RuleBase" id="RU361235"/>
    </source>
</evidence>
<accession>A0A1E1K528</accession>
<comment type="caution">
    <text evidence="5">The sequence shown here is derived from an EMBL/GenBank/DDBJ whole genome shotgun (WGS) entry which is preliminary data.</text>
</comment>
<dbReference type="PROSITE" id="PS00941">
    <property type="entry name" value="CARBOXYLESTERASE_B_2"/>
    <property type="match status" value="1"/>
</dbReference>
<keyword evidence="6" id="KW-1185">Reference proteome</keyword>
<reference evidence="6" key="1">
    <citation type="submission" date="2016-03" db="EMBL/GenBank/DDBJ databases">
        <authorList>
            <person name="Ploux O."/>
        </authorList>
    </citation>
    <scope>NUCLEOTIDE SEQUENCE [LARGE SCALE GENOMIC DNA]</scope>
    <source>
        <strain evidence="6">UK7</strain>
    </source>
</reference>
<protein>
    <recommendedName>
        <fullName evidence="3">Carboxylic ester hydrolase</fullName>
        <ecNumber evidence="3">3.1.1.-</ecNumber>
    </recommendedName>
</protein>
<name>A0A1E1K528_9HELO</name>
<dbReference type="InterPro" id="IPR029058">
    <property type="entry name" value="AB_hydrolase_fold"/>
</dbReference>
<dbReference type="InterPro" id="IPR019819">
    <property type="entry name" value="Carboxylesterase_B_CS"/>
</dbReference>
<evidence type="ECO:0000313" key="6">
    <source>
        <dbReference type="Proteomes" id="UP000178129"/>
    </source>
</evidence>
<keyword evidence="2 3" id="KW-0378">Hydrolase</keyword>